<dbReference type="Proteomes" id="UP000288805">
    <property type="component" value="Unassembled WGS sequence"/>
</dbReference>
<evidence type="ECO:0000313" key="2">
    <source>
        <dbReference type="EMBL" id="RVW39508.1"/>
    </source>
</evidence>
<feature type="region of interest" description="Disordered" evidence="1">
    <location>
        <begin position="211"/>
        <end position="269"/>
    </location>
</feature>
<proteinExistence type="predicted"/>
<dbReference type="AlphaFoldDB" id="A0A438DW46"/>
<evidence type="ECO:0000313" key="3">
    <source>
        <dbReference type="Proteomes" id="UP000288805"/>
    </source>
</evidence>
<sequence>MPTANEAETSPFNKEQINHLLKLLKSNSSYSILSVSLAQTGSELSVFACYVDSTPWIIDSGASDHMTSLPNLFSTYHVLALKKLELQMVVSHPLLEKDQNSGKKIGSAKMIGGLNYFDDDFSNSKKGEIELIEDNFWDLSPLPNRILTTHPPLILRNQSRKQCDNTSGNNEGNPSHIVPNITISETGRESLKPGTTNPNTELLVYNRIGPHQRSQSQPIPLGTDQSQPSGTGPPIVTSNSIPNSSSIPVISPSQEPSDLNIPIAVRKGT</sequence>
<reference evidence="2 3" key="1">
    <citation type="journal article" date="2018" name="PLoS Genet.">
        <title>Population sequencing reveals clonal diversity and ancestral inbreeding in the grapevine cultivar Chardonnay.</title>
        <authorList>
            <person name="Roach M.J."/>
            <person name="Johnson D.L."/>
            <person name="Bohlmann J."/>
            <person name="van Vuuren H.J."/>
            <person name="Jones S.J."/>
            <person name="Pretorius I.S."/>
            <person name="Schmidt S.A."/>
            <person name="Borneman A.R."/>
        </authorList>
    </citation>
    <scope>NUCLEOTIDE SEQUENCE [LARGE SCALE GENOMIC DNA]</scope>
    <source>
        <strain evidence="3">cv. Chardonnay</strain>
        <tissue evidence="2">Leaf</tissue>
    </source>
</reference>
<evidence type="ECO:0000256" key="1">
    <source>
        <dbReference type="SAM" id="MobiDB-lite"/>
    </source>
</evidence>
<feature type="compositionally biased region" description="Polar residues" evidence="1">
    <location>
        <begin position="212"/>
        <end position="230"/>
    </location>
</feature>
<name>A0A438DW46_VITVI</name>
<feature type="compositionally biased region" description="Low complexity" evidence="1">
    <location>
        <begin position="233"/>
        <end position="253"/>
    </location>
</feature>
<organism evidence="2 3">
    <name type="scientific">Vitis vinifera</name>
    <name type="common">Grape</name>
    <dbReference type="NCBI Taxonomy" id="29760"/>
    <lineage>
        <taxon>Eukaryota</taxon>
        <taxon>Viridiplantae</taxon>
        <taxon>Streptophyta</taxon>
        <taxon>Embryophyta</taxon>
        <taxon>Tracheophyta</taxon>
        <taxon>Spermatophyta</taxon>
        <taxon>Magnoliopsida</taxon>
        <taxon>eudicotyledons</taxon>
        <taxon>Gunneridae</taxon>
        <taxon>Pentapetalae</taxon>
        <taxon>rosids</taxon>
        <taxon>Vitales</taxon>
        <taxon>Vitaceae</taxon>
        <taxon>Viteae</taxon>
        <taxon>Vitis</taxon>
    </lineage>
</organism>
<accession>A0A438DW46</accession>
<gene>
    <name evidence="2" type="ORF">CK203_085933</name>
</gene>
<dbReference type="EMBL" id="QGNW01001481">
    <property type="protein sequence ID" value="RVW39508.1"/>
    <property type="molecule type" value="Genomic_DNA"/>
</dbReference>
<protein>
    <submittedName>
        <fullName evidence="2">Uncharacterized protein</fullName>
    </submittedName>
</protein>
<comment type="caution">
    <text evidence="2">The sequence shown here is derived from an EMBL/GenBank/DDBJ whole genome shotgun (WGS) entry which is preliminary data.</text>
</comment>